<evidence type="ECO:0000256" key="1">
    <source>
        <dbReference type="ARBA" id="ARBA00004123"/>
    </source>
</evidence>
<evidence type="ECO:0000256" key="3">
    <source>
        <dbReference type="ARBA" id="ARBA00023015"/>
    </source>
</evidence>
<feature type="domain" description="Homeobox" evidence="11">
    <location>
        <begin position="111"/>
        <end position="171"/>
    </location>
</feature>
<reference evidence="12 13" key="1">
    <citation type="journal article" date="2022" name="Nat. Genet.">
        <title>Improved pea reference genome and pan-genome highlight genomic features and evolutionary characteristics.</title>
        <authorList>
            <person name="Yang T."/>
            <person name="Liu R."/>
            <person name="Luo Y."/>
            <person name="Hu S."/>
            <person name="Wang D."/>
            <person name="Wang C."/>
            <person name="Pandey M.K."/>
            <person name="Ge S."/>
            <person name="Xu Q."/>
            <person name="Li N."/>
            <person name="Li G."/>
            <person name="Huang Y."/>
            <person name="Saxena R.K."/>
            <person name="Ji Y."/>
            <person name="Li M."/>
            <person name="Yan X."/>
            <person name="He Y."/>
            <person name="Liu Y."/>
            <person name="Wang X."/>
            <person name="Xiang C."/>
            <person name="Varshney R.K."/>
            <person name="Ding H."/>
            <person name="Gao S."/>
            <person name="Zong X."/>
        </authorList>
    </citation>
    <scope>NUCLEOTIDE SEQUENCE [LARGE SCALE GENOMIC DNA]</scope>
    <source>
        <strain evidence="12 13">cv. Zhongwan 6</strain>
    </source>
</reference>
<evidence type="ECO:0000256" key="5">
    <source>
        <dbReference type="ARBA" id="ARBA00023155"/>
    </source>
</evidence>
<dbReference type="InterPro" id="IPR001356">
    <property type="entry name" value="HD"/>
</dbReference>
<keyword evidence="10" id="KW-0175">Coiled coil</keyword>
<keyword evidence="4 8" id="KW-0238">DNA-binding</keyword>
<keyword evidence="13" id="KW-1185">Reference proteome</keyword>
<dbReference type="Gramene" id="Psat05G0130600-T1">
    <property type="protein sequence ID" value="KAI5404116.1"/>
    <property type="gene ID" value="KIW84_051306"/>
</dbReference>
<comment type="caution">
    <text evidence="12">The sequence shown here is derived from an EMBL/GenBank/DDBJ whole genome shotgun (WGS) entry which is preliminary data.</text>
</comment>
<dbReference type="Pfam" id="PF02183">
    <property type="entry name" value="HALZ"/>
    <property type="match status" value="1"/>
</dbReference>
<dbReference type="Gramene" id="PSAT_LOCUS23795_t1">
    <property type="protein sequence ID" value="CAL5204829.1"/>
    <property type="gene ID" value="PSAT_LOCUS23795"/>
</dbReference>
<feature type="DNA-binding region" description="Homeobox" evidence="8">
    <location>
        <begin position="113"/>
        <end position="172"/>
    </location>
</feature>
<evidence type="ECO:0000256" key="6">
    <source>
        <dbReference type="ARBA" id="ARBA00023163"/>
    </source>
</evidence>
<dbReference type="Gramene" id="Psat0s734g0120.1">
    <property type="protein sequence ID" value="Psat0s734g0120.1.cds"/>
    <property type="gene ID" value="Psat0s734g0120"/>
</dbReference>
<evidence type="ECO:0000259" key="11">
    <source>
        <dbReference type="PROSITE" id="PS50071"/>
    </source>
</evidence>
<dbReference type="Proteomes" id="UP001058974">
    <property type="component" value="Chromosome 5"/>
</dbReference>
<dbReference type="PROSITE" id="PS00027">
    <property type="entry name" value="HOMEOBOX_1"/>
    <property type="match status" value="1"/>
</dbReference>
<protein>
    <recommendedName>
        <fullName evidence="11">Homeobox domain-containing protein</fullName>
    </recommendedName>
</protein>
<gene>
    <name evidence="12" type="ORF">KIW84_051306</name>
</gene>
<dbReference type="GO" id="GO:0043565">
    <property type="term" value="F:sequence-specific DNA binding"/>
    <property type="evidence" value="ECO:0007669"/>
    <property type="project" value="InterPro"/>
</dbReference>
<sequence length="267" mass="30372">MNTMNFDISLCLGLGLHEQSHKKKMAAPYTNSKAYQYSLTLGSGSLNNIDEKNNQVATTTKIESNASNSTTMQVSSFSNSINIIKRERDDPQVHMLGEKIPFVDFDVDENCNSTKKKLRLTKEQSRVLEDTFKDHSTLNPKKKLELAKKLNLRTRQIEVWFQNRRARTKLKQTEVNCEALKKCYETLTKENKRLEEELKELKRMKTMAEPFNYSQLPVAGFTVCPSCKTICNGKSSVNGTSHTTAQIQFYTKTNNYMLSQTSAAIAS</sequence>
<evidence type="ECO:0000313" key="12">
    <source>
        <dbReference type="EMBL" id="KAI5404116.1"/>
    </source>
</evidence>
<keyword evidence="6" id="KW-0804">Transcription</keyword>
<dbReference type="CDD" id="cd00086">
    <property type="entry name" value="homeodomain"/>
    <property type="match status" value="1"/>
</dbReference>
<organism evidence="12 13">
    <name type="scientific">Pisum sativum</name>
    <name type="common">Garden pea</name>
    <name type="synonym">Lathyrus oleraceus</name>
    <dbReference type="NCBI Taxonomy" id="3888"/>
    <lineage>
        <taxon>Eukaryota</taxon>
        <taxon>Viridiplantae</taxon>
        <taxon>Streptophyta</taxon>
        <taxon>Embryophyta</taxon>
        <taxon>Tracheophyta</taxon>
        <taxon>Spermatophyta</taxon>
        <taxon>Magnoliopsida</taxon>
        <taxon>eudicotyledons</taxon>
        <taxon>Gunneridae</taxon>
        <taxon>Pentapetalae</taxon>
        <taxon>rosids</taxon>
        <taxon>fabids</taxon>
        <taxon>Fabales</taxon>
        <taxon>Fabaceae</taxon>
        <taxon>Papilionoideae</taxon>
        <taxon>50 kb inversion clade</taxon>
        <taxon>NPAAA clade</taxon>
        <taxon>Hologalegina</taxon>
        <taxon>IRL clade</taxon>
        <taxon>Fabeae</taxon>
        <taxon>Lathyrus</taxon>
    </lineage>
</organism>
<evidence type="ECO:0000256" key="7">
    <source>
        <dbReference type="ARBA" id="ARBA00023242"/>
    </source>
</evidence>
<dbReference type="PROSITE" id="PS50071">
    <property type="entry name" value="HOMEOBOX_2"/>
    <property type="match status" value="1"/>
</dbReference>
<feature type="coiled-coil region" evidence="10">
    <location>
        <begin position="170"/>
        <end position="207"/>
    </location>
</feature>
<evidence type="ECO:0000256" key="2">
    <source>
        <dbReference type="ARBA" id="ARBA00006074"/>
    </source>
</evidence>
<dbReference type="InterPro" id="IPR003106">
    <property type="entry name" value="Leu_zip_homeo"/>
</dbReference>
<dbReference type="Pfam" id="PF00046">
    <property type="entry name" value="Homeodomain"/>
    <property type="match status" value="1"/>
</dbReference>
<evidence type="ECO:0000313" key="13">
    <source>
        <dbReference type="Proteomes" id="UP001058974"/>
    </source>
</evidence>
<dbReference type="OrthoDB" id="6159439at2759"/>
<name>A0A9D4WP62_PEA</name>
<keyword evidence="5 8" id="KW-0371">Homeobox</keyword>
<dbReference type="SMART" id="SM00340">
    <property type="entry name" value="HALZ"/>
    <property type="match status" value="1"/>
</dbReference>
<dbReference type="GO" id="GO:0005634">
    <property type="term" value="C:nucleus"/>
    <property type="evidence" value="ECO:0007669"/>
    <property type="project" value="UniProtKB-SubCell"/>
</dbReference>
<evidence type="ECO:0000256" key="8">
    <source>
        <dbReference type="PROSITE-ProRule" id="PRU00108"/>
    </source>
</evidence>
<dbReference type="InterPro" id="IPR017970">
    <property type="entry name" value="Homeobox_CS"/>
</dbReference>
<accession>A0A9D4WP62</accession>
<proteinExistence type="inferred from homology"/>
<dbReference type="PANTHER" id="PTHR45714">
    <property type="entry name" value="HOMEOBOX-LEUCINE ZIPPER PROTEIN HAT14"/>
    <property type="match status" value="1"/>
</dbReference>
<keyword evidence="7 8" id="KW-0539">Nucleus</keyword>
<evidence type="ECO:0000256" key="10">
    <source>
        <dbReference type="SAM" id="Coils"/>
    </source>
</evidence>
<evidence type="ECO:0000256" key="4">
    <source>
        <dbReference type="ARBA" id="ARBA00023125"/>
    </source>
</evidence>
<dbReference type="SMART" id="SM00389">
    <property type="entry name" value="HOX"/>
    <property type="match status" value="1"/>
</dbReference>
<dbReference type="EMBL" id="JAMSHJ010000005">
    <property type="protein sequence ID" value="KAI5404116.1"/>
    <property type="molecule type" value="Genomic_DNA"/>
</dbReference>
<dbReference type="SUPFAM" id="SSF46689">
    <property type="entry name" value="Homeodomain-like"/>
    <property type="match status" value="1"/>
</dbReference>
<dbReference type="PANTHER" id="PTHR45714:SF24">
    <property type="entry name" value="HOMEOBOX DOMAIN-CONTAINING PROTEIN"/>
    <property type="match status" value="1"/>
</dbReference>
<dbReference type="InterPro" id="IPR009057">
    <property type="entry name" value="Homeodomain-like_sf"/>
</dbReference>
<dbReference type="Gene3D" id="1.10.10.60">
    <property type="entry name" value="Homeodomain-like"/>
    <property type="match status" value="1"/>
</dbReference>
<comment type="subcellular location">
    <subcellularLocation>
        <location evidence="1 8 9">Nucleus</location>
    </subcellularLocation>
</comment>
<evidence type="ECO:0000256" key="9">
    <source>
        <dbReference type="RuleBase" id="RU000682"/>
    </source>
</evidence>
<comment type="similarity">
    <text evidence="2">Belongs to the HD-ZIP homeobox family. Class II subfamily.</text>
</comment>
<dbReference type="GO" id="GO:0000981">
    <property type="term" value="F:DNA-binding transcription factor activity, RNA polymerase II-specific"/>
    <property type="evidence" value="ECO:0007669"/>
    <property type="project" value="InterPro"/>
</dbReference>
<keyword evidence="3" id="KW-0805">Transcription regulation</keyword>
<dbReference type="InterPro" id="IPR050762">
    <property type="entry name" value="HD-ZIP_Homeobox_LZ_Class_II"/>
</dbReference>
<dbReference type="AlphaFoldDB" id="A0A9D4WP62"/>